<dbReference type="Pfam" id="PF00534">
    <property type="entry name" value="Glycos_transf_1"/>
    <property type="match status" value="1"/>
</dbReference>
<dbReference type="PANTHER" id="PTHR46401">
    <property type="entry name" value="GLYCOSYLTRANSFERASE WBBK-RELATED"/>
    <property type="match status" value="1"/>
</dbReference>
<evidence type="ECO:0000256" key="1">
    <source>
        <dbReference type="ARBA" id="ARBA00022679"/>
    </source>
</evidence>
<dbReference type="CDD" id="cd03809">
    <property type="entry name" value="GT4_MtfB-like"/>
    <property type="match status" value="1"/>
</dbReference>
<dbReference type="Proteomes" id="UP000183758">
    <property type="component" value="Unassembled WGS sequence"/>
</dbReference>
<evidence type="ECO:0000259" key="2">
    <source>
        <dbReference type="Pfam" id="PF00534"/>
    </source>
</evidence>
<sequence length="367" mass="42386">MNNHVIVFDPTAKDSQSKFRGVGRYLQILRENFPNWIFTDSIENWSLKIENSSFINPFFNFFSPPLFIKRRFKKQIAIIHDLIPLKYPSYFPIGLKGSLNVFLNRIALRSYDTVVTDSEQSKKDIITILKIKPEKVKVIYPCLPRLFNQVDSSQELVVRKLSQNPNFYLLPSNYCLYVGDATWNKNLVNLAKAIKLQELPCVFVGKVFKNLVASSKYQVLSQNKLNTNYLILNTNSWQKELHEFMILAQNDKRFIFPGFISDEELIQLYQNAVCNILTSRNEGFGFSYVEASSQKCPNILSDVPILKEISQNNAIFIKPEEPQTIVSALKSIQNNPTLRDELIKQSYKRSTFFSQQNFVTGFNSVLS</sequence>
<keyword evidence="1" id="KW-0808">Transferase</keyword>
<reference evidence="3 4" key="1">
    <citation type="journal article" date="2016" name="Environ. Microbiol.">
        <title>Genomic resolution of a cold subsurface aquifer community provides metabolic insights for novel microbes adapted to high CO concentrations.</title>
        <authorList>
            <person name="Probst A.J."/>
            <person name="Castelle C.J."/>
            <person name="Singh A."/>
            <person name="Brown C.T."/>
            <person name="Anantharaman K."/>
            <person name="Sharon I."/>
            <person name="Hug L.A."/>
            <person name="Burstein D."/>
            <person name="Emerson J.B."/>
            <person name="Thomas B.C."/>
            <person name="Banfield J.F."/>
        </authorList>
    </citation>
    <scope>NUCLEOTIDE SEQUENCE [LARGE SCALE GENOMIC DNA]</scope>
    <source>
        <strain evidence="3">CG2_30_33_16</strain>
    </source>
</reference>
<accession>A0A1J5HQJ8</accession>
<feature type="domain" description="Glycosyl transferase family 1" evidence="2">
    <location>
        <begin position="172"/>
        <end position="349"/>
    </location>
</feature>
<proteinExistence type="predicted"/>
<evidence type="ECO:0000313" key="4">
    <source>
        <dbReference type="Proteomes" id="UP000183758"/>
    </source>
</evidence>
<organism evidence="3 4">
    <name type="scientific">Candidatus Roizmanbacteria bacterium CG2_30_33_16</name>
    <dbReference type="NCBI Taxonomy" id="1805340"/>
    <lineage>
        <taxon>Bacteria</taxon>
        <taxon>Candidatus Roizmaniibacteriota</taxon>
    </lineage>
</organism>
<gene>
    <name evidence="3" type="ORF">AUK04_03770</name>
</gene>
<comment type="caution">
    <text evidence="3">The sequence shown here is derived from an EMBL/GenBank/DDBJ whole genome shotgun (WGS) entry which is preliminary data.</text>
</comment>
<name>A0A1J5HQJ8_9BACT</name>
<dbReference type="EMBL" id="MNZM01000093">
    <property type="protein sequence ID" value="OIP83143.1"/>
    <property type="molecule type" value="Genomic_DNA"/>
</dbReference>
<dbReference type="PANTHER" id="PTHR46401:SF2">
    <property type="entry name" value="GLYCOSYLTRANSFERASE WBBK-RELATED"/>
    <property type="match status" value="1"/>
</dbReference>
<dbReference type="InterPro" id="IPR001296">
    <property type="entry name" value="Glyco_trans_1"/>
</dbReference>
<dbReference type="Gene3D" id="3.40.50.2000">
    <property type="entry name" value="Glycogen Phosphorylase B"/>
    <property type="match status" value="1"/>
</dbReference>
<protein>
    <recommendedName>
        <fullName evidence="2">Glycosyl transferase family 1 domain-containing protein</fullName>
    </recommendedName>
</protein>
<dbReference type="GO" id="GO:0016757">
    <property type="term" value="F:glycosyltransferase activity"/>
    <property type="evidence" value="ECO:0007669"/>
    <property type="project" value="InterPro"/>
</dbReference>
<evidence type="ECO:0000313" key="3">
    <source>
        <dbReference type="EMBL" id="OIP83143.1"/>
    </source>
</evidence>
<dbReference type="SUPFAM" id="SSF53756">
    <property type="entry name" value="UDP-Glycosyltransferase/glycogen phosphorylase"/>
    <property type="match status" value="1"/>
</dbReference>
<dbReference type="AlphaFoldDB" id="A0A1J5HQJ8"/>